<dbReference type="PANTHER" id="PTHR35546">
    <property type="entry name" value="F-BOX PROTEIN INTERACTION DOMAIN PROTEIN-RELATED"/>
    <property type="match status" value="1"/>
</dbReference>
<organism evidence="3 4">
    <name type="scientific">Urochloa decumbens</name>
    <dbReference type="NCBI Taxonomy" id="240449"/>
    <lineage>
        <taxon>Eukaryota</taxon>
        <taxon>Viridiplantae</taxon>
        <taxon>Streptophyta</taxon>
        <taxon>Embryophyta</taxon>
        <taxon>Tracheophyta</taxon>
        <taxon>Spermatophyta</taxon>
        <taxon>Magnoliopsida</taxon>
        <taxon>Liliopsida</taxon>
        <taxon>Poales</taxon>
        <taxon>Poaceae</taxon>
        <taxon>PACMAD clade</taxon>
        <taxon>Panicoideae</taxon>
        <taxon>Panicodae</taxon>
        <taxon>Paniceae</taxon>
        <taxon>Melinidinae</taxon>
        <taxon>Urochloa</taxon>
    </lineage>
</organism>
<feature type="domain" description="F-box" evidence="2">
    <location>
        <begin position="24"/>
        <end position="70"/>
    </location>
</feature>
<dbReference type="PANTHER" id="PTHR35546:SF105">
    <property type="entry name" value="OS05G0139200 PROTEIN"/>
    <property type="match status" value="1"/>
</dbReference>
<evidence type="ECO:0000313" key="3">
    <source>
        <dbReference type="EMBL" id="CAL5012824.1"/>
    </source>
</evidence>
<dbReference type="AlphaFoldDB" id="A0ABC9C1B6"/>
<accession>A0ABC9C1B6</accession>
<dbReference type="Gene3D" id="1.20.1280.50">
    <property type="match status" value="1"/>
</dbReference>
<evidence type="ECO:0000256" key="1">
    <source>
        <dbReference type="SAM" id="MobiDB-lite"/>
    </source>
</evidence>
<gene>
    <name evidence="3" type="ORF">URODEC1_LOCUS71072</name>
</gene>
<sequence length="399" mass="45647">MAGGAKKKKVARGSKKKKKKGAARDAVSELTDDVLADILSRVPIKSLCHCKLVCRRWRDLISHPEHRKKLPQTLAGFFYDSYDNARFPKWARHFINVSGAAEALIDPSLSFLPRYERIAIVDCCNGLLLCRGWKPTDPVTMDYVVCNPGTKEWVVVPDSGWSRQTGNVMARLGFDPAVSSHFHVFAFIPDFVWHVHDEEMDENGFDGRIEVVGIYSSKTGLWSFNEDNYKLGDQFAMPMDSKGVFFNGVLHLTTFYGMVVAIDVEGNILRCIPVPILNYEDGEVYLSQGHLYFAARCVSDESDGHELSVWVLEDYDSENWSLKHNVSPQHMFGKTLLFKVWRLFQCYIDPPRSRYNFHRLLSYEMGHMRLRLISRLGCHLLNDFLSYVPLFSVSLAHEH</sequence>
<proteinExistence type="predicted"/>
<evidence type="ECO:0000313" key="4">
    <source>
        <dbReference type="Proteomes" id="UP001497457"/>
    </source>
</evidence>
<dbReference type="InterPro" id="IPR017451">
    <property type="entry name" value="F-box-assoc_interact_dom"/>
</dbReference>
<dbReference type="CDD" id="cd22157">
    <property type="entry name" value="F-box_AtFBW1-like"/>
    <property type="match status" value="1"/>
</dbReference>
<dbReference type="NCBIfam" id="TIGR01640">
    <property type="entry name" value="F_box_assoc_1"/>
    <property type="match status" value="1"/>
</dbReference>
<dbReference type="EMBL" id="OZ075138">
    <property type="protein sequence ID" value="CAL5012824.1"/>
    <property type="molecule type" value="Genomic_DNA"/>
</dbReference>
<dbReference type="InterPro" id="IPR036047">
    <property type="entry name" value="F-box-like_dom_sf"/>
</dbReference>
<name>A0ABC9C1B6_9POAL</name>
<reference evidence="3" key="1">
    <citation type="submission" date="2024-10" db="EMBL/GenBank/DDBJ databases">
        <authorList>
            <person name="Ryan C."/>
        </authorList>
    </citation>
    <scope>NUCLEOTIDE SEQUENCE [LARGE SCALE GENOMIC DNA]</scope>
</reference>
<dbReference type="SUPFAM" id="SSF81383">
    <property type="entry name" value="F-box domain"/>
    <property type="match status" value="1"/>
</dbReference>
<protein>
    <recommendedName>
        <fullName evidence="2">F-box domain-containing protein</fullName>
    </recommendedName>
</protein>
<dbReference type="InterPro" id="IPR056592">
    <property type="entry name" value="Beta-prop_At3g26010-like"/>
</dbReference>
<keyword evidence="4" id="KW-1185">Reference proteome</keyword>
<dbReference type="InterPro" id="IPR001810">
    <property type="entry name" value="F-box_dom"/>
</dbReference>
<feature type="compositionally biased region" description="Basic residues" evidence="1">
    <location>
        <begin position="1"/>
        <end position="21"/>
    </location>
</feature>
<dbReference type="SMART" id="SM00256">
    <property type="entry name" value="FBOX"/>
    <property type="match status" value="1"/>
</dbReference>
<dbReference type="InterPro" id="IPR055290">
    <property type="entry name" value="At3g26010-like"/>
</dbReference>
<feature type="region of interest" description="Disordered" evidence="1">
    <location>
        <begin position="1"/>
        <end position="22"/>
    </location>
</feature>
<dbReference type="Pfam" id="PF24750">
    <property type="entry name" value="b-prop_At3g26010-like"/>
    <property type="match status" value="1"/>
</dbReference>
<dbReference type="PROSITE" id="PS50181">
    <property type="entry name" value="FBOX"/>
    <property type="match status" value="1"/>
</dbReference>
<dbReference type="Pfam" id="PF00646">
    <property type="entry name" value="F-box"/>
    <property type="match status" value="1"/>
</dbReference>
<evidence type="ECO:0000259" key="2">
    <source>
        <dbReference type="PROSITE" id="PS50181"/>
    </source>
</evidence>
<dbReference type="Proteomes" id="UP001497457">
    <property type="component" value="Chromosome 28b"/>
</dbReference>